<evidence type="ECO:0000313" key="3">
    <source>
        <dbReference type="Proteomes" id="UP000191946"/>
    </source>
</evidence>
<evidence type="ECO:0000313" key="1">
    <source>
        <dbReference type="EMBL" id="ASZ49933.1"/>
    </source>
</evidence>
<accession>A0A249VZJ0</accession>
<dbReference type="Proteomes" id="UP000191946">
    <property type="component" value="Unassembled WGS sequence"/>
</dbReference>
<gene>
    <name evidence="2" type="ORF">AKG60_12275</name>
    <name evidence="1" type="ORF">YA91_04830</name>
</gene>
<sequence>MRIGFKMPLCLIEDEEVQVSSILDASFRFSGEKTQNVNNEVYEERLFKLIASHERSLKQAEVSGCVCVLLPQLSDKTLLKKIMLEISSALGGHPNTNIYLYPYGQASFLMALGRIERELVSSRPTWVLGFNAKNDDVNGSRSSVVAAKCEPSKGGLFSRNVCVDLDATQHSIAVEKVMQQLGLNCKYPVSDFTVSVEGEEPIWMHHIQSFSPWITSDTRYHFLNVKLGSLGACSGILKAVCLYQQQLNEASERFHAVQLDIEPSGYVVGALFGRNESENS</sequence>
<reference evidence="2 3" key="1">
    <citation type="submission" date="2015-08" db="EMBL/GenBank/DDBJ databases">
        <title>Draft Genome Sequences of Vibrio parahaemolyticus Strains.</title>
        <authorList>
            <person name="Gonzalez-Escalona N."/>
            <person name="DePaola A."/>
        </authorList>
    </citation>
    <scope>NUCLEOTIDE SEQUENCE [LARGE SCALE GENOMIC DNA]</scope>
    <source>
        <strain evidence="2 3">CFSAN001621</strain>
    </source>
</reference>
<organism evidence="1">
    <name type="scientific">Vibrio parahaemolyticus</name>
    <dbReference type="NCBI Taxonomy" id="670"/>
    <lineage>
        <taxon>Bacteria</taxon>
        <taxon>Pseudomonadati</taxon>
        <taxon>Pseudomonadota</taxon>
        <taxon>Gammaproteobacteria</taxon>
        <taxon>Vibrionales</taxon>
        <taxon>Vibrionaceae</taxon>
        <taxon>Vibrio</taxon>
    </lineage>
</organism>
<dbReference type="RefSeq" id="WP_005499009.1">
    <property type="nucleotide sequence ID" value="NZ_CP023247.2"/>
</dbReference>
<proteinExistence type="predicted"/>
<dbReference type="AlphaFoldDB" id="A0A249VZJ0"/>
<dbReference type="EMBL" id="LHQV01000015">
    <property type="protein sequence ID" value="OQJ98808.1"/>
    <property type="molecule type" value="Genomic_DNA"/>
</dbReference>
<keyword evidence="3" id="KW-1185">Reference proteome</keyword>
<protein>
    <submittedName>
        <fullName evidence="1">Transhydrogenase beta subunit</fullName>
    </submittedName>
</protein>
<dbReference type="EMBL" id="CP023247">
    <property type="protein sequence ID" value="ASZ49933.1"/>
    <property type="molecule type" value="Genomic_DNA"/>
</dbReference>
<reference evidence="1" key="2">
    <citation type="submission" date="2017-09" db="EMBL/GenBank/DDBJ databases">
        <authorList>
            <person name="Ehlers B."/>
            <person name="Leendertz F.H."/>
        </authorList>
    </citation>
    <scope>NUCLEOTIDE SEQUENCE</scope>
    <source>
        <strain evidence="1">MAVP-26</strain>
    </source>
</reference>
<name>A0A249VZJ0_VIBPH</name>
<evidence type="ECO:0000313" key="2">
    <source>
        <dbReference type="EMBL" id="OQJ98808.1"/>
    </source>
</evidence>